<evidence type="ECO:0000313" key="2">
    <source>
        <dbReference type="Proteomes" id="UP000798662"/>
    </source>
</evidence>
<organism evidence="1 2">
    <name type="scientific">Pyropia yezoensis</name>
    <name type="common">Susabi-nori</name>
    <name type="synonym">Porphyra yezoensis</name>
    <dbReference type="NCBI Taxonomy" id="2788"/>
    <lineage>
        <taxon>Eukaryota</taxon>
        <taxon>Rhodophyta</taxon>
        <taxon>Bangiophyceae</taxon>
        <taxon>Bangiales</taxon>
        <taxon>Bangiaceae</taxon>
        <taxon>Pyropia</taxon>
    </lineage>
</organism>
<dbReference type="Proteomes" id="UP000798662">
    <property type="component" value="Chromosome 3"/>
</dbReference>
<name>A0ACC3CCX6_PYRYE</name>
<reference evidence="1" key="1">
    <citation type="submission" date="2019-11" db="EMBL/GenBank/DDBJ databases">
        <title>Nori genome reveals adaptations in red seaweeds to the harsh intertidal environment.</title>
        <authorList>
            <person name="Wang D."/>
            <person name="Mao Y."/>
        </authorList>
    </citation>
    <scope>NUCLEOTIDE SEQUENCE</scope>
    <source>
        <tissue evidence="1">Gametophyte</tissue>
    </source>
</reference>
<proteinExistence type="predicted"/>
<gene>
    <name evidence="1" type="ORF">I4F81_010183</name>
</gene>
<comment type="caution">
    <text evidence="1">The sequence shown here is derived from an EMBL/GenBank/DDBJ whole genome shotgun (WGS) entry which is preliminary data.</text>
</comment>
<keyword evidence="2" id="KW-1185">Reference proteome</keyword>
<evidence type="ECO:0000313" key="1">
    <source>
        <dbReference type="EMBL" id="KAK1867678.1"/>
    </source>
</evidence>
<protein>
    <submittedName>
        <fullName evidence="1">Uncharacterized protein</fullName>
    </submittedName>
</protein>
<accession>A0ACC3CCX6</accession>
<sequence length="285" mass="29221">MAFLPPPRRWVTGLLLATAAAVTTAASVAPTAAAAAARAPVPAGAVEVWIPLPPPRQPAAAVDTAACGAAYAATGDARTYLCCVDRSLGFCAAAGLEAGADADTLCAVDWKSTTPVAGRQCCFRAQPLAATGVAAASPPRRPPVAPDGTYGAGVAPRLDVDCRAYGRCARGAATRPAPPVEAAAPVGITTEAVARCGSWAPAVYTRCDVTLCEAKAARAVRGRPTFSKSGTAFCGPRAFGNPAKCCLRLSAYWQRAACCRKCVLPFGRRSSFGCCWPGPRPKWVK</sequence>
<dbReference type="EMBL" id="CM020620">
    <property type="protein sequence ID" value="KAK1867678.1"/>
    <property type="molecule type" value="Genomic_DNA"/>
</dbReference>